<evidence type="ECO:0000256" key="9">
    <source>
        <dbReference type="PROSITE-ProRule" id="PRU00284"/>
    </source>
</evidence>
<gene>
    <name evidence="13" type="ORF">ICC18_00195</name>
</gene>
<evidence type="ECO:0000256" key="7">
    <source>
        <dbReference type="ARBA" id="ARBA00023224"/>
    </source>
</evidence>
<evidence type="ECO:0000259" key="11">
    <source>
        <dbReference type="PROSITE" id="PS50111"/>
    </source>
</evidence>
<feature type="transmembrane region" description="Helical" evidence="10">
    <location>
        <begin position="30"/>
        <end position="50"/>
    </location>
</feature>
<dbReference type="InterPro" id="IPR003660">
    <property type="entry name" value="HAMP_dom"/>
</dbReference>
<evidence type="ECO:0000256" key="10">
    <source>
        <dbReference type="SAM" id="Phobius"/>
    </source>
</evidence>
<dbReference type="PROSITE" id="PS50885">
    <property type="entry name" value="HAMP"/>
    <property type="match status" value="1"/>
</dbReference>
<evidence type="ECO:0000256" key="4">
    <source>
        <dbReference type="ARBA" id="ARBA00022692"/>
    </source>
</evidence>
<evidence type="ECO:0000259" key="12">
    <source>
        <dbReference type="PROSITE" id="PS50885"/>
    </source>
</evidence>
<dbReference type="InterPro" id="IPR033479">
    <property type="entry name" value="dCache_1"/>
</dbReference>
<dbReference type="PANTHER" id="PTHR32089">
    <property type="entry name" value="METHYL-ACCEPTING CHEMOTAXIS PROTEIN MCPB"/>
    <property type="match status" value="1"/>
</dbReference>
<evidence type="ECO:0000256" key="6">
    <source>
        <dbReference type="ARBA" id="ARBA00023136"/>
    </source>
</evidence>
<dbReference type="PANTHER" id="PTHR32089:SF112">
    <property type="entry name" value="LYSOZYME-LIKE PROTEIN-RELATED"/>
    <property type="match status" value="1"/>
</dbReference>
<sequence>MDNLIKKVQRPLFKLVNSGLLGRMRIRKKLFISLFSLCLIPLTTVGYLSYSQSSEAIQSQISTYSVQVMDQASSNMAIQLDHLNSYATEIAFSDDVQTILGKRSKGDRAYLGSEYDARLLELINAKYSNLTDFVTDAELLGPDKQMIKPEGSQLWEEKEVAGLVSSASEKKGNTTWSAGHLGSQGVFNDPNLVLSKAVMTKGDSKQIGTILVAVKEAYFRSWLSKIDLGKGSDIFIVNAEGNILSGNKDTLKFNERYPGTLIEEVGKQKTQAFQWERDDGKRYLAAFSQVKGTDWLMITTIPYSYLNEAANRLSLLIIILITVCGLLAFAISLAITKNITVPINRLIASMLLAKEGDLTAEVKIRNHDELGDMAQMYNGMLKSIRQLVFRVAEHTGEVAVHARNLANGSRVLHESSAQNSTAIMHIAEGTSGQAEEASLSVVRMQDLSDCINRVVTDMELISAQVDDTRTKSLESSAVMALLNEKGIETIQMSEVIIENVKSLNTEIHQIEKVTKLIASISGQTHILALNASIEAARAGAAGKSFAVVANEVKALADQTQNLSKLIVEAIQTIQGAARITLSSTDASREKIHEQMNAIQKTDLVLQGVLQSLDEISKLKSNTVRAAESMLVMRDETFSSIAKISAISQEAAAFVEQVGAGSDEQKASAEEFSRLSNGLHGMAQELSKEISVFKV</sequence>
<reference evidence="13" key="1">
    <citation type="submission" date="2020-09" db="EMBL/GenBank/DDBJ databases">
        <title>Draft Genome Sequence of Paenibacillus sp. WST5.</title>
        <authorList>
            <person name="Bao Z."/>
        </authorList>
    </citation>
    <scope>NUCLEOTIDE SEQUENCE</scope>
    <source>
        <strain evidence="13">WST5</strain>
    </source>
</reference>
<keyword evidence="5 10" id="KW-1133">Transmembrane helix</keyword>
<keyword evidence="4 10" id="KW-0812">Transmembrane</keyword>
<dbReference type="Pfam" id="PF00015">
    <property type="entry name" value="MCPsignal"/>
    <property type="match status" value="1"/>
</dbReference>
<dbReference type="EMBL" id="JACVVD010000001">
    <property type="protein sequence ID" value="MBD0378540.1"/>
    <property type="molecule type" value="Genomic_DNA"/>
</dbReference>
<feature type="transmembrane region" description="Helical" evidence="10">
    <location>
        <begin position="313"/>
        <end position="335"/>
    </location>
</feature>
<dbReference type="GO" id="GO:0006935">
    <property type="term" value="P:chemotaxis"/>
    <property type="evidence" value="ECO:0007669"/>
    <property type="project" value="UniProtKB-KW"/>
</dbReference>
<accession>A0A926KJ39</accession>
<keyword evidence="7 9" id="KW-0807">Transducer</keyword>
<keyword evidence="6 10" id="KW-0472">Membrane</keyword>
<evidence type="ECO:0000313" key="14">
    <source>
        <dbReference type="Proteomes" id="UP000650466"/>
    </source>
</evidence>
<dbReference type="SUPFAM" id="SSF58104">
    <property type="entry name" value="Methyl-accepting chemotaxis protein (MCP) signaling domain"/>
    <property type="match status" value="1"/>
</dbReference>
<comment type="caution">
    <text evidence="13">The sequence shown here is derived from an EMBL/GenBank/DDBJ whole genome shotgun (WGS) entry which is preliminary data.</text>
</comment>
<dbReference type="Gene3D" id="3.30.450.20">
    <property type="entry name" value="PAS domain"/>
    <property type="match status" value="1"/>
</dbReference>
<dbReference type="InterPro" id="IPR004089">
    <property type="entry name" value="MCPsignal_dom"/>
</dbReference>
<proteinExistence type="inferred from homology"/>
<dbReference type="GO" id="GO:0007165">
    <property type="term" value="P:signal transduction"/>
    <property type="evidence" value="ECO:0007669"/>
    <property type="project" value="UniProtKB-KW"/>
</dbReference>
<protein>
    <submittedName>
        <fullName evidence="13">Methyl-accepting chemotaxis protein</fullName>
    </submittedName>
</protein>
<evidence type="ECO:0000256" key="3">
    <source>
        <dbReference type="ARBA" id="ARBA00022500"/>
    </source>
</evidence>
<dbReference type="Gene3D" id="1.10.287.950">
    <property type="entry name" value="Methyl-accepting chemotaxis protein"/>
    <property type="match status" value="1"/>
</dbReference>
<comment type="subcellular location">
    <subcellularLocation>
        <location evidence="1">Cell membrane</location>
        <topology evidence="1">Multi-pass membrane protein</topology>
    </subcellularLocation>
</comment>
<feature type="domain" description="HAMP" evidence="12">
    <location>
        <begin position="337"/>
        <end position="389"/>
    </location>
</feature>
<dbReference type="PROSITE" id="PS50111">
    <property type="entry name" value="CHEMOTAXIS_TRANSDUC_2"/>
    <property type="match status" value="1"/>
</dbReference>
<organism evidence="13 14">
    <name type="scientific">Paenibacillus sedimenti</name>
    <dbReference type="NCBI Taxonomy" id="2770274"/>
    <lineage>
        <taxon>Bacteria</taxon>
        <taxon>Bacillati</taxon>
        <taxon>Bacillota</taxon>
        <taxon>Bacilli</taxon>
        <taxon>Bacillales</taxon>
        <taxon>Paenibacillaceae</taxon>
        <taxon>Paenibacillus</taxon>
    </lineage>
</organism>
<dbReference type="Pfam" id="PF02743">
    <property type="entry name" value="dCache_1"/>
    <property type="match status" value="1"/>
</dbReference>
<dbReference type="GO" id="GO:0005886">
    <property type="term" value="C:plasma membrane"/>
    <property type="evidence" value="ECO:0007669"/>
    <property type="project" value="UniProtKB-SubCell"/>
</dbReference>
<dbReference type="Pfam" id="PF00672">
    <property type="entry name" value="HAMP"/>
    <property type="match status" value="1"/>
</dbReference>
<dbReference type="SMART" id="SM00304">
    <property type="entry name" value="HAMP"/>
    <property type="match status" value="1"/>
</dbReference>
<dbReference type="AlphaFoldDB" id="A0A926KJ39"/>
<dbReference type="SMART" id="SM00283">
    <property type="entry name" value="MA"/>
    <property type="match status" value="1"/>
</dbReference>
<evidence type="ECO:0000256" key="8">
    <source>
        <dbReference type="ARBA" id="ARBA00029447"/>
    </source>
</evidence>
<evidence type="ECO:0000256" key="5">
    <source>
        <dbReference type="ARBA" id="ARBA00022989"/>
    </source>
</evidence>
<evidence type="ECO:0000256" key="1">
    <source>
        <dbReference type="ARBA" id="ARBA00004651"/>
    </source>
</evidence>
<feature type="domain" description="Methyl-accepting transducer" evidence="11">
    <location>
        <begin position="408"/>
        <end position="665"/>
    </location>
</feature>
<keyword evidence="3" id="KW-0145">Chemotaxis</keyword>
<comment type="similarity">
    <text evidence="8">Belongs to the methyl-accepting chemotaxis (MCP) protein family.</text>
</comment>
<dbReference type="RefSeq" id="WP_188172377.1">
    <property type="nucleotide sequence ID" value="NZ_JACVVD010000001.1"/>
</dbReference>
<dbReference type="Proteomes" id="UP000650466">
    <property type="component" value="Unassembled WGS sequence"/>
</dbReference>
<evidence type="ECO:0000313" key="13">
    <source>
        <dbReference type="EMBL" id="MBD0378540.1"/>
    </source>
</evidence>
<name>A0A926KJ39_9BACL</name>
<evidence type="ECO:0000256" key="2">
    <source>
        <dbReference type="ARBA" id="ARBA00022475"/>
    </source>
</evidence>
<dbReference type="CDD" id="cd18774">
    <property type="entry name" value="PDC2_HK_sensor"/>
    <property type="match status" value="1"/>
</dbReference>
<keyword evidence="14" id="KW-1185">Reference proteome</keyword>
<dbReference type="CDD" id="cd06225">
    <property type="entry name" value="HAMP"/>
    <property type="match status" value="1"/>
</dbReference>
<keyword evidence="2" id="KW-1003">Cell membrane</keyword>